<reference evidence="1 2" key="1">
    <citation type="submission" date="2024-08" db="EMBL/GenBank/DDBJ databases">
        <title>Two novel Cytobacillus novel species.</title>
        <authorList>
            <person name="Liu G."/>
        </authorList>
    </citation>
    <scope>NUCLEOTIDE SEQUENCE [LARGE SCALE GENOMIC DNA]</scope>
    <source>
        <strain evidence="1 2">FJAT-53684</strain>
    </source>
</reference>
<gene>
    <name evidence="1" type="ORF">ACFYKT_08675</name>
</gene>
<dbReference type="Proteomes" id="UP001601058">
    <property type="component" value="Unassembled WGS sequence"/>
</dbReference>
<accession>A0ABW6JX23</accession>
<comment type="caution">
    <text evidence="1">The sequence shown here is derived from an EMBL/GenBank/DDBJ whole genome shotgun (WGS) entry which is preliminary data.</text>
</comment>
<organism evidence="1 2">
    <name type="scientific">Cytobacillus mangrovibacter</name>
    <dbReference type="NCBI Taxonomy" id="3299024"/>
    <lineage>
        <taxon>Bacteria</taxon>
        <taxon>Bacillati</taxon>
        <taxon>Bacillota</taxon>
        <taxon>Bacilli</taxon>
        <taxon>Bacillales</taxon>
        <taxon>Bacillaceae</taxon>
        <taxon>Cytobacillus</taxon>
    </lineage>
</organism>
<dbReference type="RefSeq" id="WP_389218341.1">
    <property type="nucleotide sequence ID" value="NZ_JBIACJ010000004.1"/>
</dbReference>
<evidence type="ECO:0000313" key="1">
    <source>
        <dbReference type="EMBL" id="MFE8696409.1"/>
    </source>
</evidence>
<evidence type="ECO:0008006" key="3">
    <source>
        <dbReference type="Google" id="ProtNLM"/>
    </source>
</evidence>
<protein>
    <recommendedName>
        <fullName evidence="3">Phr family secreted Rap phosphatase inhibitor</fullName>
    </recommendedName>
</protein>
<dbReference type="EMBL" id="JBIACJ010000004">
    <property type="protein sequence ID" value="MFE8696409.1"/>
    <property type="molecule type" value="Genomic_DNA"/>
</dbReference>
<name>A0ABW6JX23_9BACI</name>
<evidence type="ECO:0000313" key="2">
    <source>
        <dbReference type="Proteomes" id="UP001601058"/>
    </source>
</evidence>
<keyword evidence="2" id="KW-1185">Reference proteome</keyword>
<proteinExistence type="predicted"/>
<sequence>MKKIIVKGALGLGILSMGFFSTHIDAHAGYPTQHSIDMNKAEIVQPGIGTFGYPTQH</sequence>